<dbReference type="Pfam" id="PF12592">
    <property type="entry name" value="ATPase_RavA_C"/>
    <property type="match status" value="1"/>
</dbReference>
<dbReference type="AlphaFoldDB" id="A0A7X2MS20"/>
<feature type="domain" description="ATPase RavA LARA" evidence="2">
    <location>
        <begin position="2"/>
        <end position="88"/>
    </location>
</feature>
<organism evidence="3 4">
    <name type="scientific">Enterobacter agglomerans</name>
    <name type="common">Erwinia herbicola</name>
    <name type="synonym">Pantoea agglomerans</name>
    <dbReference type="NCBI Taxonomy" id="549"/>
    <lineage>
        <taxon>Bacteria</taxon>
        <taxon>Pseudomonadati</taxon>
        <taxon>Pseudomonadota</taxon>
        <taxon>Gammaproteobacteria</taxon>
        <taxon>Enterobacterales</taxon>
        <taxon>Erwiniaceae</taxon>
        <taxon>Pantoea</taxon>
        <taxon>Pantoea agglomerans group</taxon>
    </lineage>
</organism>
<feature type="non-terminal residue" evidence="3">
    <location>
        <position position="1"/>
    </location>
</feature>
<proteinExistence type="predicted"/>
<dbReference type="EMBL" id="WKLC01001694">
    <property type="protein sequence ID" value="MSE18260.1"/>
    <property type="molecule type" value="Genomic_DNA"/>
</dbReference>
<evidence type="ECO:0000259" key="1">
    <source>
        <dbReference type="Pfam" id="PF12592"/>
    </source>
</evidence>
<accession>A0A7X2MS20</accession>
<comment type="caution">
    <text evidence="3">The sequence shown here is derived from an EMBL/GenBank/DDBJ whole genome shotgun (WGS) entry which is preliminary data.</text>
</comment>
<evidence type="ECO:0000259" key="2">
    <source>
        <dbReference type="Pfam" id="PF20265"/>
    </source>
</evidence>
<dbReference type="InterPro" id="IPR046898">
    <property type="entry name" value="RavA_LARA_dom"/>
</dbReference>
<dbReference type="InterPro" id="IPR046932">
    <property type="entry name" value="RavA_LARA_sf"/>
</dbReference>
<dbReference type="Pfam" id="PF20265">
    <property type="entry name" value="LARA_dom"/>
    <property type="match status" value="1"/>
</dbReference>
<sequence>PHYDLPESFTDEQLTLMLQKPLMLHDMQVTHLVIARDALNQWLQKGGEVRGKLNGIGFAQSLDLQVDAQHCLAIRDVSLQSSRLTLPGVSNSEPLPGEITEALDALESELRSQRHLFSQHQRCLFISDDWLARVETSLQDVAEQLKQARK</sequence>
<feature type="domain" description="ATPase RavA C-terminal" evidence="1">
    <location>
        <begin position="97"/>
        <end position="149"/>
    </location>
</feature>
<dbReference type="Gene3D" id="2.40.128.430">
    <property type="match status" value="1"/>
</dbReference>
<dbReference type="InterPro" id="IPR022547">
    <property type="entry name" value="ATPase_RavA_C"/>
</dbReference>
<gene>
    <name evidence="3" type="ORF">GKC49_25170</name>
</gene>
<evidence type="ECO:0000313" key="3">
    <source>
        <dbReference type="EMBL" id="MSE18260.1"/>
    </source>
</evidence>
<reference evidence="3 4" key="1">
    <citation type="submission" date="2019-11" db="EMBL/GenBank/DDBJ databases">
        <title>Draft Genome Sequence of Plant Growth-Promoting Rhizosphere-Associated Bacteria.</title>
        <authorList>
            <person name="Vasilyev I.Y."/>
            <person name="Radchenko V."/>
            <person name="Ilnitskaya E.V."/>
        </authorList>
    </citation>
    <scope>NUCLEOTIDE SEQUENCE [LARGE SCALE GENOMIC DNA]</scope>
    <source>
        <strain evidence="3 4">VRA_MhP_f</strain>
    </source>
</reference>
<name>A0A7X2MS20_ENTAG</name>
<protein>
    <submittedName>
        <fullName evidence="3">DUF3763 domain-containing protein</fullName>
    </submittedName>
</protein>
<dbReference type="Proteomes" id="UP000461948">
    <property type="component" value="Unassembled WGS sequence"/>
</dbReference>
<evidence type="ECO:0000313" key="4">
    <source>
        <dbReference type="Proteomes" id="UP000461948"/>
    </source>
</evidence>